<dbReference type="GO" id="GO:0004252">
    <property type="term" value="F:serine-type endopeptidase activity"/>
    <property type="evidence" value="ECO:0007669"/>
    <property type="project" value="UniProtKB-UniRule"/>
</dbReference>
<keyword evidence="2 5" id="KW-0645">Protease</keyword>
<dbReference type="PROSITE" id="PS51892">
    <property type="entry name" value="SUBTILASE"/>
    <property type="match status" value="1"/>
</dbReference>
<feature type="signal peptide" evidence="7">
    <location>
        <begin position="1"/>
        <end position="23"/>
    </location>
</feature>
<evidence type="ECO:0000256" key="2">
    <source>
        <dbReference type="ARBA" id="ARBA00022670"/>
    </source>
</evidence>
<comment type="similarity">
    <text evidence="1 5 6">Belongs to the peptidase S8 family.</text>
</comment>
<keyword evidence="10" id="KW-1185">Reference proteome</keyword>
<evidence type="ECO:0000256" key="3">
    <source>
        <dbReference type="ARBA" id="ARBA00022801"/>
    </source>
</evidence>
<keyword evidence="7" id="KW-0732">Signal</keyword>
<feature type="domain" description="Peptidase S8/S53" evidence="8">
    <location>
        <begin position="56"/>
        <end position="483"/>
    </location>
</feature>
<dbReference type="RefSeq" id="WP_101332952.1">
    <property type="nucleotide sequence ID" value="NZ_PJNI01000001.1"/>
</dbReference>
<dbReference type="Gene3D" id="3.40.50.200">
    <property type="entry name" value="Peptidase S8/S53 domain"/>
    <property type="match status" value="2"/>
</dbReference>
<sequence>MRKVFFKLIMPALIGAYFSTATAQVDKKVLNWYNSKKTGMSTDKAYKKLKKITPDTVIVAIIDSGIDTEHEDLQGVIWTNKGEIPGNGIDDDGNGYIDDIHGWNFLGNANGENQGPARLNVTRIYAQLKPKYEDMDSSKVTAENQEEYELYLETKQIVEDNRKKYEGYIENVKQLKDQMLPMLPKMIANMMGVEEYDEKSLKKWKPEGAQQEQMKQLGLQIIAGELTEEALEEQIEQIQGMLDHHHNPDYDDRSLIGDDVYNMNDTDYGNNDVKGPDSEHGTHVGGIVAAVRGNDLGGDGVANNVKLMSLRAVPDGDEFDKDIALAIRYAVDNGAKVINGSFGKSHSSLPKAVHDAMMYAQENDVLFVHAAGNSAQDLALNDNYPAVKYEFQDQPFTHLLTIGASTRVHDEELAARFSNYGKCEVDIFAPGFEIYNTWPENEYKAIQGTSMASPMVAGTAALLKGYFPSLTMQEVRQIILDSGDYFGDTYQKVPGKDELVMFDNLCATGKVVNVLAAVELAKERVAQKENK</sequence>
<dbReference type="Pfam" id="PF00082">
    <property type="entry name" value="Peptidase_S8"/>
    <property type="match status" value="1"/>
</dbReference>
<dbReference type="PRINTS" id="PR00723">
    <property type="entry name" value="SUBTILISIN"/>
</dbReference>
<dbReference type="EMBL" id="PJNI01000001">
    <property type="protein sequence ID" value="PKR81806.1"/>
    <property type="molecule type" value="Genomic_DNA"/>
</dbReference>
<evidence type="ECO:0000259" key="8">
    <source>
        <dbReference type="Pfam" id="PF00082"/>
    </source>
</evidence>
<feature type="chain" id="PRO_5014170916" evidence="7">
    <location>
        <begin position="24"/>
        <end position="531"/>
    </location>
</feature>
<dbReference type="InterPro" id="IPR023828">
    <property type="entry name" value="Peptidase_S8_Ser-AS"/>
</dbReference>
<reference evidence="9 10" key="1">
    <citation type="submission" date="2017-12" db="EMBL/GenBank/DDBJ databases">
        <title>The draft genome sequence of Brumimicrobium saltpan LHR20.</title>
        <authorList>
            <person name="Do Z.-J."/>
            <person name="Luo H.-R."/>
        </authorList>
    </citation>
    <scope>NUCLEOTIDE SEQUENCE [LARGE SCALE GENOMIC DNA]</scope>
    <source>
        <strain evidence="9 10">LHR20</strain>
    </source>
</reference>
<evidence type="ECO:0000256" key="6">
    <source>
        <dbReference type="RuleBase" id="RU003355"/>
    </source>
</evidence>
<dbReference type="PROSITE" id="PS00138">
    <property type="entry name" value="SUBTILASE_SER"/>
    <property type="match status" value="1"/>
</dbReference>
<dbReference type="InterPro" id="IPR034080">
    <property type="entry name" value="Protease_P7-like_dom"/>
</dbReference>
<keyword evidence="4 5" id="KW-0720">Serine protease</keyword>
<evidence type="ECO:0000256" key="4">
    <source>
        <dbReference type="ARBA" id="ARBA00022825"/>
    </source>
</evidence>
<dbReference type="AlphaFoldDB" id="A0A2I0R5D8"/>
<feature type="active site" description="Charge relay system" evidence="5">
    <location>
        <position position="450"/>
    </location>
</feature>
<dbReference type="InterPro" id="IPR023827">
    <property type="entry name" value="Peptidase_S8_Asp-AS"/>
</dbReference>
<evidence type="ECO:0000256" key="5">
    <source>
        <dbReference type="PROSITE-ProRule" id="PRU01240"/>
    </source>
</evidence>
<dbReference type="Proteomes" id="UP000236654">
    <property type="component" value="Unassembled WGS sequence"/>
</dbReference>
<gene>
    <name evidence="9" type="ORF">CW751_00250</name>
</gene>
<evidence type="ECO:0000256" key="1">
    <source>
        <dbReference type="ARBA" id="ARBA00011073"/>
    </source>
</evidence>
<dbReference type="PANTHER" id="PTHR43399">
    <property type="entry name" value="SUBTILISIN-RELATED"/>
    <property type="match status" value="1"/>
</dbReference>
<organism evidence="9 10">
    <name type="scientific">Brumimicrobium salinarum</name>
    <dbReference type="NCBI Taxonomy" id="2058658"/>
    <lineage>
        <taxon>Bacteria</taxon>
        <taxon>Pseudomonadati</taxon>
        <taxon>Bacteroidota</taxon>
        <taxon>Flavobacteriia</taxon>
        <taxon>Flavobacteriales</taxon>
        <taxon>Crocinitomicaceae</taxon>
        <taxon>Brumimicrobium</taxon>
    </lineage>
</organism>
<evidence type="ECO:0000313" key="10">
    <source>
        <dbReference type="Proteomes" id="UP000236654"/>
    </source>
</evidence>
<accession>A0A2I0R5D8</accession>
<proteinExistence type="inferred from homology"/>
<dbReference type="PROSITE" id="PS00137">
    <property type="entry name" value="SUBTILASE_HIS"/>
    <property type="match status" value="1"/>
</dbReference>
<dbReference type="InterPro" id="IPR051048">
    <property type="entry name" value="Peptidase_S8/S53_subtilisin"/>
</dbReference>
<dbReference type="CDD" id="cd07483">
    <property type="entry name" value="Peptidases_S8_Subtilisin_Novo-like"/>
    <property type="match status" value="1"/>
</dbReference>
<name>A0A2I0R5D8_9FLAO</name>
<dbReference type="OrthoDB" id="9798386at2"/>
<dbReference type="PANTHER" id="PTHR43399:SF4">
    <property type="entry name" value="CELL WALL-ASSOCIATED PROTEASE"/>
    <property type="match status" value="1"/>
</dbReference>
<dbReference type="InterPro" id="IPR000209">
    <property type="entry name" value="Peptidase_S8/S53_dom"/>
</dbReference>
<protein>
    <submittedName>
        <fullName evidence="9">Peptidase S8</fullName>
    </submittedName>
</protein>
<dbReference type="InterPro" id="IPR022398">
    <property type="entry name" value="Peptidase_S8_His-AS"/>
</dbReference>
<dbReference type="SUPFAM" id="SSF52743">
    <property type="entry name" value="Subtilisin-like"/>
    <property type="match status" value="1"/>
</dbReference>
<feature type="active site" description="Charge relay system" evidence="5">
    <location>
        <position position="63"/>
    </location>
</feature>
<feature type="active site" description="Charge relay system" evidence="5">
    <location>
        <position position="280"/>
    </location>
</feature>
<dbReference type="PROSITE" id="PS00136">
    <property type="entry name" value="SUBTILASE_ASP"/>
    <property type="match status" value="1"/>
</dbReference>
<dbReference type="GO" id="GO:0006508">
    <property type="term" value="P:proteolysis"/>
    <property type="evidence" value="ECO:0007669"/>
    <property type="project" value="UniProtKB-KW"/>
</dbReference>
<comment type="caution">
    <text evidence="9">The sequence shown here is derived from an EMBL/GenBank/DDBJ whole genome shotgun (WGS) entry which is preliminary data.</text>
</comment>
<evidence type="ECO:0000256" key="7">
    <source>
        <dbReference type="SAM" id="SignalP"/>
    </source>
</evidence>
<dbReference type="InterPro" id="IPR015500">
    <property type="entry name" value="Peptidase_S8_subtilisin-rel"/>
</dbReference>
<keyword evidence="3 5" id="KW-0378">Hydrolase</keyword>
<dbReference type="InterPro" id="IPR036852">
    <property type="entry name" value="Peptidase_S8/S53_dom_sf"/>
</dbReference>
<evidence type="ECO:0000313" key="9">
    <source>
        <dbReference type="EMBL" id="PKR81806.1"/>
    </source>
</evidence>